<dbReference type="SUPFAM" id="SSF101960">
    <property type="entry name" value="Stabilizer of iron transporter SufD"/>
    <property type="match status" value="1"/>
</dbReference>
<dbReference type="InterPro" id="IPR037284">
    <property type="entry name" value="SUF_FeS_clus_asmbl_SufBD_sf"/>
</dbReference>
<reference evidence="1" key="1">
    <citation type="submission" date="2013-12" db="EMBL/GenBank/DDBJ databases">
        <title>A Varibaculum cambriense genome reconstructed from a premature infant gut community with otherwise low bacterial novelty that shifts toward anaerobic metabolism during the third week of life.</title>
        <authorList>
            <person name="Brown C.T."/>
            <person name="Sharon I."/>
            <person name="Thomas B.C."/>
            <person name="Castelle C.J."/>
            <person name="Morowitz M.J."/>
            <person name="Banfield J.F."/>
        </authorList>
    </citation>
    <scope>NUCLEOTIDE SEQUENCE</scope>
</reference>
<organism evidence="1">
    <name type="scientific">human gut metagenome</name>
    <dbReference type="NCBI Taxonomy" id="408170"/>
    <lineage>
        <taxon>unclassified sequences</taxon>
        <taxon>metagenomes</taxon>
        <taxon>organismal metagenomes</taxon>
    </lineage>
</organism>
<proteinExistence type="predicted"/>
<dbReference type="EMBL" id="AZMM01013060">
    <property type="protein sequence ID" value="ETJ32482.1"/>
    <property type="molecule type" value="Genomic_DNA"/>
</dbReference>
<evidence type="ECO:0000313" key="1">
    <source>
        <dbReference type="EMBL" id="ETJ32482.1"/>
    </source>
</evidence>
<comment type="caution">
    <text evidence="1">The sequence shown here is derived from an EMBL/GenBank/DDBJ whole genome shotgun (WGS) entry which is preliminary data.</text>
</comment>
<protein>
    <submittedName>
        <fullName evidence="1">FeS assembly protein SufB</fullName>
    </submittedName>
</protein>
<sequence>EGAHAEFTGVTFAGEGQFLDTGYIMHHIQQVM</sequence>
<name>W1XQH9_9ZZZZ</name>
<dbReference type="AlphaFoldDB" id="W1XQH9"/>
<feature type="non-terminal residue" evidence="1">
    <location>
        <position position="1"/>
    </location>
</feature>
<gene>
    <name evidence="1" type="ORF">Q604_UNBC13060G0001</name>
</gene>
<accession>W1XQH9</accession>